<dbReference type="AlphaFoldDB" id="S8D9W0"/>
<dbReference type="NCBIfam" id="TIGR00756">
    <property type="entry name" value="PPR"/>
    <property type="match status" value="2"/>
</dbReference>
<comment type="caution">
    <text evidence="3">The sequence shown here is derived from an EMBL/GenBank/DDBJ whole genome shotgun (WGS) entry which is preliminary data.</text>
</comment>
<feature type="non-terminal residue" evidence="3">
    <location>
        <position position="433"/>
    </location>
</feature>
<keyword evidence="4" id="KW-1185">Reference proteome</keyword>
<evidence type="ECO:0000313" key="3">
    <source>
        <dbReference type="EMBL" id="EPS59463.1"/>
    </source>
</evidence>
<feature type="repeat" description="PPR" evidence="2">
    <location>
        <begin position="168"/>
        <end position="203"/>
    </location>
</feature>
<dbReference type="PANTHER" id="PTHR47926:SF344">
    <property type="entry name" value="OS07G0636900 PROTEIN"/>
    <property type="match status" value="1"/>
</dbReference>
<evidence type="ECO:0000313" key="4">
    <source>
        <dbReference type="Proteomes" id="UP000015453"/>
    </source>
</evidence>
<dbReference type="FunFam" id="1.25.40.10:FF:000242">
    <property type="entry name" value="Pentatricopeptide repeat-containing protein"/>
    <property type="match status" value="1"/>
</dbReference>
<name>S8D9W0_9LAMI</name>
<feature type="non-terminal residue" evidence="3">
    <location>
        <position position="1"/>
    </location>
</feature>
<reference evidence="3 4" key="1">
    <citation type="journal article" date="2013" name="BMC Genomics">
        <title>The miniature genome of a carnivorous plant Genlisea aurea contains a low number of genes and short non-coding sequences.</title>
        <authorList>
            <person name="Leushkin E.V."/>
            <person name="Sutormin R.A."/>
            <person name="Nabieva E.R."/>
            <person name="Penin A.A."/>
            <person name="Kondrashov A.S."/>
            <person name="Logacheva M.D."/>
        </authorList>
    </citation>
    <scope>NUCLEOTIDE SEQUENCE [LARGE SCALE GENOMIC DNA]</scope>
</reference>
<dbReference type="InterPro" id="IPR002885">
    <property type="entry name" value="PPR_rpt"/>
</dbReference>
<keyword evidence="1" id="KW-0677">Repeat</keyword>
<proteinExistence type="predicted"/>
<evidence type="ECO:0008006" key="5">
    <source>
        <dbReference type="Google" id="ProtNLM"/>
    </source>
</evidence>
<dbReference type="PANTHER" id="PTHR47926">
    <property type="entry name" value="PENTATRICOPEPTIDE REPEAT-CONTAINING PROTEIN"/>
    <property type="match status" value="1"/>
</dbReference>
<dbReference type="InterPro" id="IPR046960">
    <property type="entry name" value="PPR_At4g14850-like_plant"/>
</dbReference>
<dbReference type="Gene3D" id="1.25.40.10">
    <property type="entry name" value="Tetratricopeptide repeat domain"/>
    <property type="match status" value="3"/>
</dbReference>
<dbReference type="OrthoDB" id="330671at2759"/>
<evidence type="ECO:0000256" key="2">
    <source>
        <dbReference type="PROSITE-ProRule" id="PRU00708"/>
    </source>
</evidence>
<dbReference type="PROSITE" id="PS51375">
    <property type="entry name" value="PPR"/>
    <property type="match status" value="2"/>
</dbReference>
<organism evidence="3 4">
    <name type="scientific">Genlisea aurea</name>
    <dbReference type="NCBI Taxonomy" id="192259"/>
    <lineage>
        <taxon>Eukaryota</taxon>
        <taxon>Viridiplantae</taxon>
        <taxon>Streptophyta</taxon>
        <taxon>Embryophyta</taxon>
        <taxon>Tracheophyta</taxon>
        <taxon>Spermatophyta</taxon>
        <taxon>Magnoliopsida</taxon>
        <taxon>eudicotyledons</taxon>
        <taxon>Gunneridae</taxon>
        <taxon>Pentapetalae</taxon>
        <taxon>asterids</taxon>
        <taxon>lamiids</taxon>
        <taxon>Lamiales</taxon>
        <taxon>Lentibulariaceae</taxon>
        <taxon>Genlisea</taxon>
    </lineage>
</organism>
<dbReference type="Proteomes" id="UP000015453">
    <property type="component" value="Unassembled WGS sequence"/>
</dbReference>
<dbReference type="EMBL" id="AUSU01008347">
    <property type="protein sequence ID" value="EPS59463.1"/>
    <property type="molecule type" value="Genomic_DNA"/>
</dbReference>
<evidence type="ECO:0000256" key="1">
    <source>
        <dbReference type="ARBA" id="ARBA00022737"/>
    </source>
</evidence>
<sequence>RFLSWLLNRRVPISAVEQIHARIIVQRTRFGGVSLIDSLIHCYLHWNRLAAAKILFDSYPLRSPPILLWNVVIRAFAKLRYRSESIALFRGMIAAGEFVAADEYTFNSVLTSCAHQQDVESGRAVHGMAMRNGFSSNLYVGNSLISVYGAFGLGDEAHKVFDEMSGRDIFSWTSLIRAHSQNGKNMEKACEIFGQMPLRNEVSWTVIVSGFVKCGNYIAAVEHFDEMLSEMEPNEAVLVCALSACSQLSSLEHGNRIHDLILKKKHIVPQTPNITTALIDMYSKCGKIESAYRVFKEYPRKNAHIFTSMISGLSLHGLAGEAIRVFSRMQRERLRPNGITMLAVLNGCSHGGLLREGSLIFYNLEMQWGIVPEIQHYGCYVDLLGRRGFLAKAFGIARTMPVSPDEVLWRSLLSACRIHRKIDFGERILKHLH</sequence>
<dbReference type="GO" id="GO:0009451">
    <property type="term" value="P:RNA modification"/>
    <property type="evidence" value="ECO:0007669"/>
    <property type="project" value="InterPro"/>
</dbReference>
<dbReference type="Pfam" id="PF01535">
    <property type="entry name" value="PPR"/>
    <property type="match status" value="6"/>
</dbReference>
<dbReference type="InterPro" id="IPR011990">
    <property type="entry name" value="TPR-like_helical_dom_sf"/>
</dbReference>
<accession>S8D9W0</accession>
<feature type="repeat" description="PPR" evidence="2">
    <location>
        <begin position="302"/>
        <end position="336"/>
    </location>
</feature>
<dbReference type="GO" id="GO:0003723">
    <property type="term" value="F:RNA binding"/>
    <property type="evidence" value="ECO:0007669"/>
    <property type="project" value="InterPro"/>
</dbReference>
<protein>
    <recommendedName>
        <fullName evidence="5">Pentatricopeptide repeat-containing protein</fullName>
    </recommendedName>
</protein>
<gene>
    <name evidence="3" type="ORF">M569_15345</name>
</gene>